<dbReference type="EMBL" id="LT598468">
    <property type="protein sequence ID" value="SCV02578.1"/>
    <property type="molecule type" value="Genomic_DNA"/>
</dbReference>
<keyword evidence="3" id="KW-1185">Reference proteome</keyword>
<proteinExistence type="predicted"/>
<feature type="compositionally biased region" description="Basic and acidic residues" evidence="1">
    <location>
        <begin position="1"/>
        <end position="23"/>
    </location>
</feature>
<accession>A0A1G4KDN2</accession>
<gene>
    <name evidence="2" type="ORF">LAMI_0H00760G</name>
</gene>
<sequence length="231" mass="26265">MSSDPRRGKNLLRDLQKNMDPSKTRRPLAPKSVNLSQLHRITKSAKPERQKRYVPQLPLSRVIQSPSTSGRKLEVVHDKEVKRPVRSLGEQARTKGSRLVFIQPSSSARKRRSHLTTPHTSELVYLTLRAVSHLETTRMLQEQHLKIREFDMTMAVKNVLQLPSGGFLVIGSSAGSEDCLSRRSSAVVLHARKGTHVPLEFGKNAKLRFNKSLSMELYSGLLWCLRWELLD</sequence>
<name>A0A1G4KDN2_9SACH</name>
<feature type="region of interest" description="Disordered" evidence="1">
    <location>
        <begin position="1"/>
        <end position="34"/>
    </location>
</feature>
<dbReference type="Proteomes" id="UP000191024">
    <property type="component" value="Chromosome H"/>
</dbReference>
<organism evidence="2 3">
    <name type="scientific">Lachancea mirantina</name>
    <dbReference type="NCBI Taxonomy" id="1230905"/>
    <lineage>
        <taxon>Eukaryota</taxon>
        <taxon>Fungi</taxon>
        <taxon>Dikarya</taxon>
        <taxon>Ascomycota</taxon>
        <taxon>Saccharomycotina</taxon>
        <taxon>Saccharomycetes</taxon>
        <taxon>Saccharomycetales</taxon>
        <taxon>Saccharomycetaceae</taxon>
        <taxon>Lachancea</taxon>
    </lineage>
</organism>
<dbReference type="AlphaFoldDB" id="A0A1G4KDN2"/>
<evidence type="ECO:0000313" key="2">
    <source>
        <dbReference type="EMBL" id="SCV02578.1"/>
    </source>
</evidence>
<evidence type="ECO:0000256" key="1">
    <source>
        <dbReference type="SAM" id="MobiDB-lite"/>
    </source>
</evidence>
<protein>
    <submittedName>
        <fullName evidence="2">LAMI_0H00760g1_1</fullName>
    </submittedName>
</protein>
<evidence type="ECO:0000313" key="3">
    <source>
        <dbReference type="Proteomes" id="UP000191024"/>
    </source>
</evidence>
<reference evidence="3" key="1">
    <citation type="submission" date="2016-03" db="EMBL/GenBank/DDBJ databases">
        <authorList>
            <person name="Devillers H."/>
        </authorList>
    </citation>
    <scope>NUCLEOTIDE SEQUENCE [LARGE SCALE GENOMIC DNA]</scope>
</reference>